<evidence type="ECO:0000313" key="2">
    <source>
        <dbReference type="EMBL" id="CAD9606790.1"/>
    </source>
</evidence>
<dbReference type="Pfam" id="PF13532">
    <property type="entry name" value="2OG-FeII_Oxy_2"/>
    <property type="match status" value="1"/>
</dbReference>
<reference evidence="2" key="1">
    <citation type="submission" date="2021-01" db="EMBL/GenBank/DDBJ databases">
        <authorList>
            <person name="Corre E."/>
            <person name="Pelletier E."/>
            <person name="Niang G."/>
            <person name="Scheremetjew M."/>
            <person name="Finn R."/>
            <person name="Kale V."/>
            <person name="Holt S."/>
            <person name="Cochrane G."/>
            <person name="Meng A."/>
            <person name="Brown T."/>
            <person name="Cohen L."/>
        </authorList>
    </citation>
    <scope>NUCLEOTIDE SEQUENCE</scope>
    <source>
        <strain evidence="2">SM1012Den-03</strain>
    </source>
</reference>
<gene>
    <name evidence="2" type="ORF">SMAR0320_LOCUS12312</name>
</gene>
<dbReference type="PANTHER" id="PTHR21052:SF0">
    <property type="entry name" value="ALPHA-KETOGLUTARATE-DEPENDENT DIOXYGENASE ALKB HOMOLOG 7, MITOCHONDRIAL"/>
    <property type="match status" value="1"/>
</dbReference>
<dbReference type="EMBL" id="HBGZ01017178">
    <property type="protein sequence ID" value="CAD9606790.1"/>
    <property type="molecule type" value="Transcribed_RNA"/>
</dbReference>
<dbReference type="InterPro" id="IPR037151">
    <property type="entry name" value="AlkB-like_sf"/>
</dbReference>
<accession>A0A7S2LHY8</accession>
<dbReference type="GO" id="GO:0005759">
    <property type="term" value="C:mitochondrial matrix"/>
    <property type="evidence" value="ECO:0007669"/>
    <property type="project" value="TreeGrafter"/>
</dbReference>
<protein>
    <recommendedName>
        <fullName evidence="1">Alpha-ketoglutarate-dependent dioxygenase AlkB-like domain-containing protein</fullName>
    </recommendedName>
</protein>
<sequence>MSLSRAAASRFRCGPCRYLTTTACGPNPDYVNVSSAPSNYDNSAVVYPGFLSEEEGQSLVKEVSKRMKRRRFEDGHWDSVISKYREIELATPHEVDNESTIDAPQYAQTIQRTRDILKSYVSPQLTNHTKWLPCHAIDLSKKGRLDAHVDSVKFSGEIVAGISLLSDSIMRLRPAKGEWIDDTSDESSGGYVDLYLPKLSLYCLYGMSRFHYSHELLPSDSVYQISGREDVQVTRGRRLSIIFRDALVASKDA</sequence>
<feature type="domain" description="Alpha-ketoglutarate-dependent dioxygenase AlkB-like" evidence="1">
    <location>
        <begin position="44"/>
        <end position="244"/>
    </location>
</feature>
<dbReference type="AlphaFoldDB" id="A0A7S2LHY8"/>
<dbReference type="GO" id="GO:0006974">
    <property type="term" value="P:DNA damage response"/>
    <property type="evidence" value="ECO:0007669"/>
    <property type="project" value="InterPro"/>
</dbReference>
<proteinExistence type="predicted"/>
<dbReference type="Gene3D" id="2.60.120.590">
    <property type="entry name" value="Alpha-ketoglutarate-dependent dioxygenase AlkB-like"/>
    <property type="match status" value="1"/>
</dbReference>
<dbReference type="PANTHER" id="PTHR21052">
    <property type="entry name" value="SPERMATOGENESIS ASSOCIATED 11-RELATED"/>
    <property type="match status" value="1"/>
</dbReference>
<dbReference type="InterPro" id="IPR027450">
    <property type="entry name" value="AlkB-like"/>
</dbReference>
<organism evidence="2">
    <name type="scientific">Skeletonema marinoi</name>
    <dbReference type="NCBI Taxonomy" id="267567"/>
    <lineage>
        <taxon>Eukaryota</taxon>
        <taxon>Sar</taxon>
        <taxon>Stramenopiles</taxon>
        <taxon>Ochrophyta</taxon>
        <taxon>Bacillariophyta</taxon>
        <taxon>Coscinodiscophyceae</taxon>
        <taxon>Thalassiosirophycidae</taxon>
        <taxon>Thalassiosirales</taxon>
        <taxon>Skeletonemataceae</taxon>
        <taxon>Skeletonema</taxon>
        <taxon>Skeletonema marinoi-dohrnii complex</taxon>
    </lineage>
</organism>
<name>A0A7S2LHY8_9STRA</name>
<dbReference type="SUPFAM" id="SSF51197">
    <property type="entry name" value="Clavaminate synthase-like"/>
    <property type="match status" value="1"/>
</dbReference>
<dbReference type="GO" id="GO:0006631">
    <property type="term" value="P:fatty acid metabolic process"/>
    <property type="evidence" value="ECO:0007669"/>
    <property type="project" value="TreeGrafter"/>
</dbReference>
<evidence type="ECO:0000259" key="1">
    <source>
        <dbReference type="Pfam" id="PF13532"/>
    </source>
</evidence>
<dbReference type="InterPro" id="IPR032870">
    <property type="entry name" value="ALKBH7-like"/>
</dbReference>